<dbReference type="PANTHER" id="PTHR38165:SF1">
    <property type="entry name" value="GLUCANASE B"/>
    <property type="match status" value="1"/>
</dbReference>
<feature type="compositionally biased region" description="Polar residues" evidence="1">
    <location>
        <begin position="1"/>
        <end position="18"/>
    </location>
</feature>
<dbReference type="InterPro" id="IPR032477">
    <property type="entry name" value="Glyco_hydro_64"/>
</dbReference>
<dbReference type="KEGG" id="rsa:RSal33209_2054"/>
<dbReference type="PANTHER" id="PTHR38165">
    <property type="match status" value="1"/>
</dbReference>
<keyword evidence="3" id="KW-0378">Hydrolase</keyword>
<reference evidence="4" key="1">
    <citation type="journal article" date="2008" name="J. Bacteriol.">
        <title>Genome sequence of the fish pathogen Renibacterium salmoninarum suggests reductive evolution away from an environmental Arthrobacter ancestor.</title>
        <authorList>
            <person name="Wiens G.D."/>
            <person name="Rockey D.D."/>
            <person name="Wu Z."/>
            <person name="Chang J."/>
            <person name="Levy R."/>
            <person name="Crane S."/>
            <person name="Chen D.S."/>
            <person name="Capri G.R."/>
            <person name="Burnett J.R."/>
            <person name="Sudheesh P.S."/>
            <person name="Schipma M.J."/>
            <person name="Burd H."/>
            <person name="Bhattacharyya A."/>
            <person name="Rhodes L.D."/>
            <person name="Kaul R."/>
            <person name="Strom M.S."/>
        </authorList>
    </citation>
    <scope>NUCLEOTIDE SEQUENCE [LARGE SCALE GENOMIC DNA]</scope>
    <source>
        <strain evidence="4">ATCC 33209 / DSM 20767 / JCM 11484 / NBRC 15589 / NCIMB 2235</strain>
    </source>
</reference>
<evidence type="ECO:0000256" key="1">
    <source>
        <dbReference type="SAM" id="MobiDB-lite"/>
    </source>
</evidence>
<feature type="region of interest" description="Disordered" evidence="1">
    <location>
        <begin position="1"/>
        <end position="22"/>
    </location>
</feature>
<accession>A9WSJ8</accession>
<feature type="domain" description="GH64" evidence="2">
    <location>
        <begin position="1"/>
        <end position="67"/>
    </location>
</feature>
<dbReference type="InterPro" id="IPR037176">
    <property type="entry name" value="Osmotin/thaumatin-like_sf"/>
</dbReference>
<keyword evidence="4" id="KW-1185">Reference proteome</keyword>
<dbReference type="GO" id="GO:0042973">
    <property type="term" value="F:glucan endo-1,3-beta-D-glucosidase activity"/>
    <property type="evidence" value="ECO:0007669"/>
    <property type="project" value="UniProtKB-EC"/>
</dbReference>
<dbReference type="Gene3D" id="2.60.110.10">
    <property type="entry name" value="Thaumatin"/>
    <property type="match status" value="1"/>
</dbReference>
<evidence type="ECO:0000259" key="2">
    <source>
        <dbReference type="Pfam" id="PF16483"/>
    </source>
</evidence>
<dbReference type="Proteomes" id="UP000002007">
    <property type="component" value="Chromosome"/>
</dbReference>
<sequence length="73" mass="8189">MNRSTLVDFSNQPTTDPSQFYRGDRTNHYARVIHADMADKKAYAFPFDNVANQEPLVADSNPRSAGIEIGPFN</sequence>
<dbReference type="Pfam" id="PF16483">
    <property type="entry name" value="Glyco_hydro_64"/>
    <property type="match status" value="1"/>
</dbReference>
<proteinExistence type="predicted"/>
<dbReference type="EC" id="3.2.1.39" evidence="3"/>
<dbReference type="HOGENOM" id="CLU_2702214_0_0_11"/>
<protein>
    <submittedName>
        <fullName evidence="3">Glucan endo-1,3-beta-glucosidase</fullName>
        <ecNumber evidence="3">3.2.1.39</ecNumber>
    </submittedName>
</protein>
<gene>
    <name evidence="3" type="ordered locus">RSal33209_2054</name>
</gene>
<dbReference type="AlphaFoldDB" id="A9WSJ8"/>
<keyword evidence="3" id="KW-0326">Glycosidase</keyword>
<dbReference type="STRING" id="288705.RSal33209_2054"/>
<dbReference type="EMBL" id="CP000910">
    <property type="protein sequence ID" value="ABY23786.1"/>
    <property type="molecule type" value="Genomic_DNA"/>
</dbReference>
<name>A9WSJ8_RENSM</name>
<organism evidence="3 4">
    <name type="scientific">Renibacterium salmoninarum (strain ATCC 33209 / DSM 20767 / JCM 11484 / NBRC 15589 / NCIMB 2235)</name>
    <dbReference type="NCBI Taxonomy" id="288705"/>
    <lineage>
        <taxon>Bacteria</taxon>
        <taxon>Bacillati</taxon>
        <taxon>Actinomycetota</taxon>
        <taxon>Actinomycetes</taxon>
        <taxon>Micrococcales</taxon>
        <taxon>Micrococcaceae</taxon>
        <taxon>Renibacterium</taxon>
    </lineage>
</organism>
<dbReference type="InterPro" id="IPR037398">
    <property type="entry name" value="Glyco_hydro_64_fam"/>
</dbReference>
<evidence type="ECO:0000313" key="3">
    <source>
        <dbReference type="EMBL" id="ABY23786.1"/>
    </source>
</evidence>
<evidence type="ECO:0000313" key="4">
    <source>
        <dbReference type="Proteomes" id="UP000002007"/>
    </source>
</evidence>